<accession>A0A2S2NDD4</accession>
<sequence>MNVNHTNELLKNYPLGIRILFSSNLEKWQNSKKLLPTAPLLPTLDKNLPQEKFSSTLPINLGEILNACSTGLMINDYYKTNQKFNDNIRTLLVETIINYIITKQISMSVSLANSIADQIADIFPTEIKVSIFIYYFIYSTLFIFSNFLGYIFFKI</sequence>
<gene>
    <name evidence="2" type="ORF">g.41330</name>
</gene>
<proteinExistence type="predicted"/>
<name>A0A2S2NDD4_SCHGA</name>
<evidence type="ECO:0000313" key="2">
    <source>
        <dbReference type="EMBL" id="MBY15221.1"/>
    </source>
</evidence>
<reference evidence="2" key="1">
    <citation type="submission" date="2018-04" db="EMBL/GenBank/DDBJ databases">
        <title>Transcriptome of Schizaphis graminum biotype I.</title>
        <authorList>
            <person name="Scully E.D."/>
            <person name="Geib S.M."/>
            <person name="Palmer N.A."/>
            <person name="Koch K."/>
            <person name="Bradshaw J."/>
            <person name="Heng-Moss T."/>
            <person name="Sarath G."/>
        </authorList>
    </citation>
    <scope>NUCLEOTIDE SEQUENCE</scope>
</reference>
<evidence type="ECO:0000256" key="1">
    <source>
        <dbReference type="SAM" id="Phobius"/>
    </source>
</evidence>
<organism evidence="2">
    <name type="scientific">Schizaphis graminum</name>
    <name type="common">Green bug aphid</name>
    <dbReference type="NCBI Taxonomy" id="13262"/>
    <lineage>
        <taxon>Eukaryota</taxon>
        <taxon>Metazoa</taxon>
        <taxon>Ecdysozoa</taxon>
        <taxon>Arthropoda</taxon>
        <taxon>Hexapoda</taxon>
        <taxon>Insecta</taxon>
        <taxon>Pterygota</taxon>
        <taxon>Neoptera</taxon>
        <taxon>Paraneoptera</taxon>
        <taxon>Hemiptera</taxon>
        <taxon>Sternorrhyncha</taxon>
        <taxon>Aphidomorpha</taxon>
        <taxon>Aphidoidea</taxon>
        <taxon>Aphididae</taxon>
        <taxon>Aphidini</taxon>
        <taxon>Schizaphis</taxon>
    </lineage>
</organism>
<keyword evidence="1" id="KW-0472">Membrane</keyword>
<dbReference type="AlphaFoldDB" id="A0A2S2NDD4"/>
<keyword evidence="1" id="KW-0812">Transmembrane</keyword>
<keyword evidence="1" id="KW-1133">Transmembrane helix</keyword>
<protein>
    <submittedName>
        <fullName evidence="2">Uncharacterized protein</fullName>
    </submittedName>
</protein>
<feature type="transmembrane region" description="Helical" evidence="1">
    <location>
        <begin position="132"/>
        <end position="153"/>
    </location>
</feature>
<dbReference type="EMBL" id="GGMR01002602">
    <property type="protein sequence ID" value="MBY15221.1"/>
    <property type="molecule type" value="Transcribed_RNA"/>
</dbReference>